<dbReference type="EMBL" id="KQ421721">
    <property type="protein sequence ID" value="KOF76685.1"/>
    <property type="molecule type" value="Genomic_DNA"/>
</dbReference>
<protein>
    <submittedName>
        <fullName evidence="1">Uncharacterized protein</fullName>
    </submittedName>
</protein>
<accession>A0A0L8GJI4</accession>
<proteinExistence type="predicted"/>
<name>A0A0L8GJI4_OCTBM</name>
<sequence>MNWSFFILSEIPTLTYCFKLHCTLMITSLIKLYRSKWCKRKCNKPLLMYKHNISILLFLCATT</sequence>
<organism evidence="1">
    <name type="scientific">Octopus bimaculoides</name>
    <name type="common">California two-spotted octopus</name>
    <dbReference type="NCBI Taxonomy" id="37653"/>
    <lineage>
        <taxon>Eukaryota</taxon>
        <taxon>Metazoa</taxon>
        <taxon>Spiralia</taxon>
        <taxon>Lophotrochozoa</taxon>
        <taxon>Mollusca</taxon>
        <taxon>Cephalopoda</taxon>
        <taxon>Coleoidea</taxon>
        <taxon>Octopodiformes</taxon>
        <taxon>Octopoda</taxon>
        <taxon>Incirrata</taxon>
        <taxon>Octopodidae</taxon>
        <taxon>Octopus</taxon>
    </lineage>
</organism>
<dbReference type="AlphaFoldDB" id="A0A0L8GJI4"/>
<evidence type="ECO:0000313" key="1">
    <source>
        <dbReference type="EMBL" id="KOF76685.1"/>
    </source>
</evidence>
<gene>
    <name evidence="1" type="ORF">OCBIM_22033061mg</name>
</gene>
<reference evidence="1" key="1">
    <citation type="submission" date="2015-07" db="EMBL/GenBank/DDBJ databases">
        <title>MeaNS - Measles Nucleotide Surveillance Program.</title>
        <authorList>
            <person name="Tran T."/>
            <person name="Druce J."/>
        </authorList>
    </citation>
    <scope>NUCLEOTIDE SEQUENCE</scope>
    <source>
        <strain evidence="1">UCB-OBI-ISO-001</strain>
        <tissue evidence="1">Gonad</tissue>
    </source>
</reference>